<dbReference type="EMBL" id="DF820476">
    <property type="protein sequence ID" value="GAK61026.1"/>
    <property type="molecule type" value="Genomic_DNA"/>
</dbReference>
<evidence type="ECO:0000313" key="1">
    <source>
        <dbReference type="EMBL" id="GAK61026.1"/>
    </source>
</evidence>
<dbReference type="InterPro" id="IPR018841">
    <property type="entry name" value="DUF2442"/>
</dbReference>
<gene>
    <name evidence="1" type="ORF">U27_00924</name>
</gene>
<dbReference type="Pfam" id="PF10387">
    <property type="entry name" value="DUF2442"/>
    <property type="match status" value="1"/>
</dbReference>
<reference evidence="1" key="1">
    <citation type="journal article" date="2015" name="PeerJ">
        <title>First genomic representation of candidate bacterial phylum KSB3 points to enhanced environmental sensing as a trigger of wastewater bulking.</title>
        <authorList>
            <person name="Sekiguchi Y."/>
            <person name="Ohashi A."/>
            <person name="Parks D.H."/>
            <person name="Yamauchi T."/>
            <person name="Tyson G.W."/>
            <person name="Hugenholtz P."/>
        </authorList>
    </citation>
    <scope>NUCLEOTIDE SEQUENCE [LARGE SCALE GENOMIC DNA]</scope>
</reference>
<name>A0A081C8X1_VECG1</name>
<dbReference type="HOGENOM" id="CLU_177114_0_0_0"/>
<dbReference type="AlphaFoldDB" id="A0A081C8X1"/>
<proteinExistence type="predicted"/>
<dbReference type="Gene3D" id="3.30.2020.40">
    <property type="entry name" value="Uncharacterised protein PF10387, DUF2442"/>
    <property type="match status" value="1"/>
</dbReference>
<sequence length="103" mass="11767">MSTTIVEKRLELEPTAIRVWAEGRTIFIKLTDGRLIEFPADRFRILKQATDAQLQEVTLRLDGYAVRWEELDEDITVPGIVAGNFQLPLEMPSLTTHNSETHC</sequence>
<keyword evidence="2" id="KW-1185">Reference proteome</keyword>
<evidence type="ECO:0008006" key="3">
    <source>
        <dbReference type="Google" id="ProtNLM"/>
    </source>
</evidence>
<dbReference type="Proteomes" id="UP000030661">
    <property type="component" value="Unassembled WGS sequence"/>
</dbReference>
<protein>
    <recommendedName>
        <fullName evidence="3">DUF2442 domain-containing protein</fullName>
    </recommendedName>
</protein>
<evidence type="ECO:0000313" key="2">
    <source>
        <dbReference type="Proteomes" id="UP000030661"/>
    </source>
</evidence>
<accession>A0A081C8X1</accession>
<dbReference type="STRING" id="1499967.U27_00924"/>
<dbReference type="eggNOG" id="ENOG5032TZZ">
    <property type="taxonomic scope" value="Bacteria"/>
</dbReference>
<organism evidence="1">
    <name type="scientific">Vecturithrix granuli</name>
    <dbReference type="NCBI Taxonomy" id="1499967"/>
    <lineage>
        <taxon>Bacteria</taxon>
        <taxon>Candidatus Moduliflexota</taxon>
        <taxon>Candidatus Vecturitrichia</taxon>
        <taxon>Candidatus Vecturitrichales</taxon>
        <taxon>Candidatus Vecturitrichaceae</taxon>
        <taxon>Candidatus Vecturithrix</taxon>
    </lineage>
</organism>